<gene>
    <name evidence="1" type="ORF">PoB_003684800</name>
</gene>
<dbReference type="EMBL" id="BLXT01004154">
    <property type="protein sequence ID" value="GFO10343.1"/>
    <property type="molecule type" value="Genomic_DNA"/>
</dbReference>
<keyword evidence="2" id="KW-1185">Reference proteome</keyword>
<protein>
    <submittedName>
        <fullName evidence="1">Uncharacterized protein</fullName>
    </submittedName>
</protein>
<comment type="caution">
    <text evidence="1">The sequence shown here is derived from an EMBL/GenBank/DDBJ whole genome shotgun (WGS) entry which is preliminary data.</text>
</comment>
<name>A0AAV4ASJ1_9GAST</name>
<evidence type="ECO:0000313" key="2">
    <source>
        <dbReference type="Proteomes" id="UP000735302"/>
    </source>
</evidence>
<dbReference type="Proteomes" id="UP000735302">
    <property type="component" value="Unassembled WGS sequence"/>
</dbReference>
<organism evidence="1 2">
    <name type="scientific">Plakobranchus ocellatus</name>
    <dbReference type="NCBI Taxonomy" id="259542"/>
    <lineage>
        <taxon>Eukaryota</taxon>
        <taxon>Metazoa</taxon>
        <taxon>Spiralia</taxon>
        <taxon>Lophotrochozoa</taxon>
        <taxon>Mollusca</taxon>
        <taxon>Gastropoda</taxon>
        <taxon>Heterobranchia</taxon>
        <taxon>Euthyneura</taxon>
        <taxon>Panpulmonata</taxon>
        <taxon>Sacoglossa</taxon>
        <taxon>Placobranchoidea</taxon>
        <taxon>Plakobranchidae</taxon>
        <taxon>Plakobranchus</taxon>
    </lineage>
</organism>
<sequence>MIIYCVESEGITMSGLNAVFLITSGCRSHSARSAETTQSSQPRRADLFYGCLLGSTLRATVANTVELVEEGWISPLAVLMIEASS</sequence>
<proteinExistence type="predicted"/>
<dbReference type="AlphaFoldDB" id="A0AAV4ASJ1"/>
<accession>A0AAV4ASJ1</accession>
<reference evidence="1 2" key="1">
    <citation type="journal article" date="2021" name="Elife">
        <title>Chloroplast acquisition without the gene transfer in kleptoplastic sea slugs, Plakobranchus ocellatus.</title>
        <authorList>
            <person name="Maeda T."/>
            <person name="Takahashi S."/>
            <person name="Yoshida T."/>
            <person name="Shimamura S."/>
            <person name="Takaki Y."/>
            <person name="Nagai Y."/>
            <person name="Toyoda A."/>
            <person name="Suzuki Y."/>
            <person name="Arimoto A."/>
            <person name="Ishii H."/>
            <person name="Satoh N."/>
            <person name="Nishiyama T."/>
            <person name="Hasebe M."/>
            <person name="Maruyama T."/>
            <person name="Minagawa J."/>
            <person name="Obokata J."/>
            <person name="Shigenobu S."/>
        </authorList>
    </citation>
    <scope>NUCLEOTIDE SEQUENCE [LARGE SCALE GENOMIC DNA]</scope>
</reference>
<evidence type="ECO:0000313" key="1">
    <source>
        <dbReference type="EMBL" id="GFO10343.1"/>
    </source>
</evidence>